<protein>
    <submittedName>
        <fullName evidence="1">Bgt-20281</fullName>
    </submittedName>
</protein>
<evidence type="ECO:0000313" key="2">
    <source>
        <dbReference type="Proteomes" id="UP000324639"/>
    </source>
</evidence>
<dbReference type="EMBL" id="LR026985">
    <property type="protein sequence ID" value="VCU39749.1"/>
    <property type="molecule type" value="Genomic_DNA"/>
</dbReference>
<reference evidence="1 2" key="1">
    <citation type="submission" date="2018-08" db="EMBL/GenBank/DDBJ databases">
        <authorList>
            <person name="Muller C M."/>
        </authorList>
    </citation>
    <scope>NUCLEOTIDE SEQUENCE [LARGE SCALE GENOMIC DNA]</scope>
</reference>
<proteinExistence type="predicted"/>
<gene>
    <name evidence="1" type="ORF">BGT96224V316_LOCUS1004</name>
</gene>
<accession>A0A9X9L995</accession>
<evidence type="ECO:0000313" key="1">
    <source>
        <dbReference type="EMBL" id="VCU39749.1"/>
    </source>
</evidence>
<organism evidence="1 2">
    <name type="scientific">Blumeria graminis f. sp. tritici</name>
    <dbReference type="NCBI Taxonomy" id="62690"/>
    <lineage>
        <taxon>Eukaryota</taxon>
        <taxon>Fungi</taxon>
        <taxon>Dikarya</taxon>
        <taxon>Ascomycota</taxon>
        <taxon>Pezizomycotina</taxon>
        <taxon>Leotiomycetes</taxon>
        <taxon>Erysiphales</taxon>
        <taxon>Erysiphaceae</taxon>
        <taxon>Blumeria</taxon>
    </lineage>
</organism>
<name>A0A9X9L995_BLUGR</name>
<dbReference type="Proteomes" id="UP000324639">
    <property type="component" value="Chromosome Bgt_-02"/>
</dbReference>
<keyword evidence="2" id="KW-1185">Reference proteome</keyword>
<sequence>MINNIAASLLAWKNAGSQHLRTHPPAIAADLKAIVTRTAARVIAGLLVFKQSYTTPQTDAIAKTGSLPAPATTLSYAKISEIGLPSPDLQFKVAKKARPTVLKSRVDSRVMVRLELDHFLRHENALLLRTKLRSLLECPELIEDNRSVPSGIVFAAPSLGQALELLLLKI</sequence>
<dbReference type="AlphaFoldDB" id="A0A9X9L995"/>